<dbReference type="InterPro" id="IPR016032">
    <property type="entry name" value="Sig_transdc_resp-reg_C-effctor"/>
</dbReference>
<evidence type="ECO:0000313" key="2">
    <source>
        <dbReference type="EMBL" id="MFC6791493.1"/>
    </source>
</evidence>
<feature type="domain" description="HTH luxR-type" evidence="1">
    <location>
        <begin position="109"/>
        <end position="174"/>
    </location>
</feature>
<evidence type="ECO:0000259" key="1">
    <source>
        <dbReference type="PROSITE" id="PS50043"/>
    </source>
</evidence>
<name>A0ABW2BM44_9HYPH</name>
<dbReference type="RefSeq" id="WP_378972435.1">
    <property type="nucleotide sequence ID" value="NZ_JBHSWN010000001.1"/>
</dbReference>
<gene>
    <name evidence="2" type="ORF">ACFQE0_18870</name>
</gene>
<reference evidence="3" key="1">
    <citation type="journal article" date="2019" name="Int. J. Syst. Evol. Microbiol.">
        <title>The Global Catalogue of Microorganisms (GCM) 10K type strain sequencing project: providing services to taxonomists for standard genome sequencing and annotation.</title>
        <authorList>
            <consortium name="The Broad Institute Genomics Platform"/>
            <consortium name="The Broad Institute Genome Sequencing Center for Infectious Disease"/>
            <person name="Wu L."/>
            <person name="Ma J."/>
        </authorList>
    </citation>
    <scope>NUCLEOTIDE SEQUENCE [LARGE SCALE GENOMIC DNA]</scope>
    <source>
        <strain evidence="3">CCUG 48316</strain>
    </source>
</reference>
<accession>A0ABW2BM44</accession>
<dbReference type="InterPro" id="IPR036388">
    <property type="entry name" value="WH-like_DNA-bd_sf"/>
</dbReference>
<dbReference type="Gene3D" id="1.10.10.10">
    <property type="entry name" value="Winged helix-like DNA-binding domain superfamily/Winged helix DNA-binding domain"/>
    <property type="match status" value="1"/>
</dbReference>
<sequence>MGCGGLVVSSDGKVIASNDMARQILNASFFAEGDELKDLDTVGRDLIKQLLRHGRIRVDIDQEHWILIDRTDQRPLIMNAMATPAAEAEGHSMLVLIDLETSVKPNQPALEKIFGLTPAEAKLATLIAGGATTSEAARILDVSLATVRSQLAAAFAKTRTRRQAELVTLVTRLSALP</sequence>
<comment type="caution">
    <text evidence="2">The sequence shown here is derived from an EMBL/GenBank/DDBJ whole genome shotgun (WGS) entry which is preliminary data.</text>
</comment>
<proteinExistence type="predicted"/>
<dbReference type="Proteomes" id="UP001596292">
    <property type="component" value="Unassembled WGS sequence"/>
</dbReference>
<dbReference type="PROSITE" id="PS50043">
    <property type="entry name" value="HTH_LUXR_2"/>
    <property type="match status" value="1"/>
</dbReference>
<evidence type="ECO:0000313" key="3">
    <source>
        <dbReference type="Proteomes" id="UP001596292"/>
    </source>
</evidence>
<dbReference type="SUPFAM" id="SSF46894">
    <property type="entry name" value="C-terminal effector domain of the bipartite response regulators"/>
    <property type="match status" value="1"/>
</dbReference>
<dbReference type="EMBL" id="JBHSWN010000001">
    <property type="protein sequence ID" value="MFC6791493.1"/>
    <property type="molecule type" value="Genomic_DNA"/>
</dbReference>
<protein>
    <submittedName>
        <fullName evidence="2">Helix-turn-helix transcriptional regulator</fullName>
    </submittedName>
</protein>
<organism evidence="2 3">
    <name type="scientific">Methylobacterium komagatae</name>
    <dbReference type="NCBI Taxonomy" id="374425"/>
    <lineage>
        <taxon>Bacteria</taxon>
        <taxon>Pseudomonadati</taxon>
        <taxon>Pseudomonadota</taxon>
        <taxon>Alphaproteobacteria</taxon>
        <taxon>Hyphomicrobiales</taxon>
        <taxon>Methylobacteriaceae</taxon>
        <taxon>Methylobacterium</taxon>
    </lineage>
</organism>
<dbReference type="SMART" id="SM00421">
    <property type="entry name" value="HTH_LUXR"/>
    <property type="match status" value="1"/>
</dbReference>
<keyword evidence="3" id="KW-1185">Reference proteome</keyword>
<dbReference type="InterPro" id="IPR000792">
    <property type="entry name" value="Tscrpt_reg_LuxR_C"/>
</dbReference>